<dbReference type="Proteomes" id="UP000199110">
    <property type="component" value="Unassembled WGS sequence"/>
</dbReference>
<dbReference type="InterPro" id="IPR052026">
    <property type="entry name" value="ExeA_AAA_ATPase_DNA-bind"/>
</dbReference>
<dbReference type="InterPro" id="IPR027417">
    <property type="entry name" value="P-loop_NTPase"/>
</dbReference>
<protein>
    <submittedName>
        <fullName evidence="2">Type II secretion system protein A</fullName>
    </submittedName>
</protein>
<sequence>MSQIQTLYKNHFGMTGRPFSGLADATVFHWGPAHVRAQAALEYGLISGAPFSVLTGVAGSGKTSLLLNLLETAPDDMRVAMVLGLRRGGGSVLPWILQALGEEVPDGASETTLHSRIQNLMISEYAAGRRIVLIFDEAHNMSADALDELRVLSNINTARDQLIQIVLAGLPALRDALQDPDMAGLAQRVAAWGHIDTLDRDTLTGYVSTRLAYAGAPEDLFTADALDLVFEATAGLPRPINQLCELALVYAMTSDGPFIDAEVIRQVLDDGLFMRPVTALPSFAHLPQADGGDCDDV</sequence>
<evidence type="ECO:0000313" key="2">
    <source>
        <dbReference type="EMBL" id="SFJ73833.1"/>
    </source>
</evidence>
<dbReference type="Gene3D" id="3.40.50.300">
    <property type="entry name" value="P-loop containing nucleotide triphosphate hydrolases"/>
    <property type="match status" value="1"/>
</dbReference>
<name>A0A1I3TTM0_9RHOB</name>
<dbReference type="PANTHER" id="PTHR35894:SF1">
    <property type="entry name" value="PHOSPHORIBULOKINASE _ URIDINE KINASE FAMILY"/>
    <property type="match status" value="1"/>
</dbReference>
<evidence type="ECO:0000259" key="1">
    <source>
        <dbReference type="Pfam" id="PF13401"/>
    </source>
</evidence>
<organism evidence="2 3">
    <name type="scientific">Jannaschia pohangensis</name>
    <dbReference type="NCBI Taxonomy" id="390807"/>
    <lineage>
        <taxon>Bacteria</taxon>
        <taxon>Pseudomonadati</taxon>
        <taxon>Pseudomonadota</taxon>
        <taxon>Alphaproteobacteria</taxon>
        <taxon>Rhodobacterales</taxon>
        <taxon>Roseobacteraceae</taxon>
        <taxon>Jannaschia</taxon>
    </lineage>
</organism>
<accession>A0A1I3TTM0</accession>
<keyword evidence="3" id="KW-1185">Reference proteome</keyword>
<dbReference type="GO" id="GO:0016887">
    <property type="term" value="F:ATP hydrolysis activity"/>
    <property type="evidence" value="ECO:0007669"/>
    <property type="project" value="InterPro"/>
</dbReference>
<dbReference type="InterPro" id="IPR049945">
    <property type="entry name" value="AAA_22"/>
</dbReference>
<dbReference type="SUPFAM" id="SSF52540">
    <property type="entry name" value="P-loop containing nucleoside triphosphate hydrolases"/>
    <property type="match status" value="1"/>
</dbReference>
<dbReference type="Pfam" id="PF13401">
    <property type="entry name" value="AAA_22"/>
    <property type="match status" value="1"/>
</dbReference>
<dbReference type="PANTHER" id="PTHR35894">
    <property type="entry name" value="GENERAL SECRETION PATHWAY PROTEIN A-RELATED"/>
    <property type="match status" value="1"/>
</dbReference>
<reference evidence="2 3" key="1">
    <citation type="submission" date="2016-10" db="EMBL/GenBank/DDBJ databases">
        <authorList>
            <person name="de Groot N.N."/>
        </authorList>
    </citation>
    <scope>NUCLEOTIDE SEQUENCE [LARGE SCALE GENOMIC DNA]</scope>
    <source>
        <strain evidence="2 3">DSM 19073</strain>
    </source>
</reference>
<feature type="domain" description="ORC1/DEAH AAA+ ATPase" evidence="1">
    <location>
        <begin position="48"/>
        <end position="177"/>
    </location>
</feature>
<dbReference type="OrthoDB" id="7828921at2"/>
<dbReference type="EMBL" id="FORA01000006">
    <property type="protein sequence ID" value="SFJ73833.1"/>
    <property type="molecule type" value="Genomic_DNA"/>
</dbReference>
<dbReference type="AlphaFoldDB" id="A0A1I3TTM0"/>
<dbReference type="RefSeq" id="WP_092784056.1">
    <property type="nucleotide sequence ID" value="NZ_FORA01000006.1"/>
</dbReference>
<evidence type="ECO:0000313" key="3">
    <source>
        <dbReference type="Proteomes" id="UP000199110"/>
    </source>
</evidence>
<proteinExistence type="predicted"/>
<gene>
    <name evidence="2" type="ORF">SAMN04488095_3514</name>
</gene>
<dbReference type="STRING" id="390807.SAMN04488095_3514"/>